<organism evidence="1 2">
    <name type="scientific">Chaetomium tenue</name>
    <dbReference type="NCBI Taxonomy" id="1854479"/>
    <lineage>
        <taxon>Eukaryota</taxon>
        <taxon>Fungi</taxon>
        <taxon>Dikarya</taxon>
        <taxon>Ascomycota</taxon>
        <taxon>Pezizomycotina</taxon>
        <taxon>Sordariomycetes</taxon>
        <taxon>Sordariomycetidae</taxon>
        <taxon>Sordariales</taxon>
        <taxon>Chaetomiaceae</taxon>
        <taxon>Chaetomium</taxon>
    </lineage>
</organism>
<evidence type="ECO:0000313" key="2">
    <source>
        <dbReference type="Proteomes" id="UP000724584"/>
    </source>
</evidence>
<evidence type="ECO:0000313" key="1">
    <source>
        <dbReference type="EMBL" id="KAH6649923.1"/>
    </source>
</evidence>
<sequence>MGGQTPSVGTFDSRNEEKAIRKPKIYLYFYLLGFFCWIYFALFSLSFCLFVIFFSSFSFFSSCFLCEFGFLLARGCHVIPDGEDWVAFFFLLKRQGSRVAFPCQCTVRAFSHPG</sequence>
<keyword evidence="2" id="KW-1185">Reference proteome</keyword>
<comment type="caution">
    <text evidence="1">The sequence shown here is derived from an EMBL/GenBank/DDBJ whole genome shotgun (WGS) entry which is preliminary data.</text>
</comment>
<proteinExistence type="predicted"/>
<dbReference type="EMBL" id="JAGIZQ010000001">
    <property type="protein sequence ID" value="KAH6649923.1"/>
    <property type="molecule type" value="Genomic_DNA"/>
</dbReference>
<protein>
    <submittedName>
        <fullName evidence="1">Uncharacterized protein</fullName>
    </submittedName>
</protein>
<dbReference type="Proteomes" id="UP000724584">
    <property type="component" value="Unassembled WGS sequence"/>
</dbReference>
<name>A0ACB7PLD4_9PEZI</name>
<reference evidence="1 2" key="1">
    <citation type="journal article" date="2021" name="Nat. Commun.">
        <title>Genetic determinants of endophytism in the Arabidopsis root mycobiome.</title>
        <authorList>
            <person name="Mesny F."/>
            <person name="Miyauchi S."/>
            <person name="Thiergart T."/>
            <person name="Pickel B."/>
            <person name="Atanasova L."/>
            <person name="Karlsson M."/>
            <person name="Huettel B."/>
            <person name="Barry K.W."/>
            <person name="Haridas S."/>
            <person name="Chen C."/>
            <person name="Bauer D."/>
            <person name="Andreopoulos W."/>
            <person name="Pangilinan J."/>
            <person name="LaButti K."/>
            <person name="Riley R."/>
            <person name="Lipzen A."/>
            <person name="Clum A."/>
            <person name="Drula E."/>
            <person name="Henrissat B."/>
            <person name="Kohler A."/>
            <person name="Grigoriev I.V."/>
            <person name="Martin F.M."/>
            <person name="Hacquard S."/>
        </authorList>
    </citation>
    <scope>NUCLEOTIDE SEQUENCE [LARGE SCALE GENOMIC DNA]</scope>
    <source>
        <strain evidence="1 2">MPI-SDFR-AT-0079</strain>
    </source>
</reference>
<accession>A0ACB7PLD4</accession>
<gene>
    <name evidence="1" type="ORF">F5144DRAFT_27066</name>
</gene>